<dbReference type="HOGENOM" id="CLU_1608016_0_0_9"/>
<accession>A0A0E3GSA3</accession>
<protein>
    <submittedName>
        <fullName evidence="2">Uncharacterized protein</fullName>
    </submittedName>
</protein>
<proteinExistence type="predicted"/>
<dbReference type="AlphaFoldDB" id="A0A0E3GSA3"/>
<keyword evidence="1" id="KW-1133">Transmembrane helix</keyword>
<organism evidence="2 3">
    <name type="scientific">Clostridium scatologenes</name>
    <dbReference type="NCBI Taxonomy" id="1548"/>
    <lineage>
        <taxon>Bacteria</taxon>
        <taxon>Bacillati</taxon>
        <taxon>Bacillota</taxon>
        <taxon>Clostridia</taxon>
        <taxon>Eubacteriales</taxon>
        <taxon>Clostridiaceae</taxon>
        <taxon>Clostridium</taxon>
    </lineage>
</organism>
<gene>
    <name evidence="2" type="ORF">CSCA_4596</name>
</gene>
<dbReference type="EMBL" id="CP009933">
    <property type="protein sequence ID" value="AKA71721.1"/>
    <property type="molecule type" value="Genomic_DNA"/>
</dbReference>
<evidence type="ECO:0000313" key="2">
    <source>
        <dbReference type="EMBL" id="AKA71721.1"/>
    </source>
</evidence>
<dbReference type="Proteomes" id="UP000033115">
    <property type="component" value="Chromosome"/>
</dbReference>
<evidence type="ECO:0000256" key="1">
    <source>
        <dbReference type="SAM" id="Phobius"/>
    </source>
</evidence>
<dbReference type="RefSeq" id="WP_029162910.1">
    <property type="nucleotide sequence ID" value="NZ_CP009933.1"/>
</dbReference>
<keyword evidence="1" id="KW-0812">Transmembrane</keyword>
<dbReference type="KEGG" id="csq:CSCA_4596"/>
<feature type="transmembrane region" description="Helical" evidence="1">
    <location>
        <begin position="6"/>
        <end position="23"/>
    </location>
</feature>
<reference evidence="2 3" key="1">
    <citation type="journal article" date="2015" name="J. Biotechnol.">
        <title>Complete genome sequence of a malodorant-producing acetogen, Clostridium scatologenes ATCC 25775(T).</title>
        <authorList>
            <person name="Zhu Z."/>
            <person name="Guo T."/>
            <person name="Zheng H."/>
            <person name="Song T."/>
            <person name="Ouyang P."/>
            <person name="Xie J."/>
        </authorList>
    </citation>
    <scope>NUCLEOTIDE SEQUENCE [LARGE SCALE GENOMIC DNA]</scope>
    <source>
        <strain evidence="2 3">ATCC 25775</strain>
    </source>
</reference>
<keyword evidence="1" id="KW-0472">Membrane</keyword>
<evidence type="ECO:0000313" key="3">
    <source>
        <dbReference type="Proteomes" id="UP000033115"/>
    </source>
</evidence>
<name>A0A0E3GSA3_CLOSL</name>
<sequence>MRKYCITFLIIIGLISMVAYYYNNNLVFKINKNKIANIVYSYEIDKGKIGEFDLTNRLSKEDINSIAKSLNNEMLIPDKNKVGEYTLEHLDMLVLGDRWFKIYKQNDGKFTVMYVSNKKEIVYQTTINSELLQMYFNKLRNLSKSLTPNSIVDINVTFLHIQITS</sequence>
<keyword evidence="3" id="KW-1185">Reference proteome</keyword>